<evidence type="ECO:0000313" key="3">
    <source>
        <dbReference type="Proteomes" id="UP000026960"/>
    </source>
</evidence>
<dbReference type="AlphaFoldDB" id="A0A0D3FSD6"/>
<reference evidence="2" key="2">
    <citation type="submission" date="2015-03" db="UniProtKB">
        <authorList>
            <consortium name="EnsemblPlants"/>
        </authorList>
    </citation>
    <scope>IDENTIFICATION</scope>
</reference>
<accession>A0A0D3FSD6</accession>
<protein>
    <submittedName>
        <fullName evidence="2">Uncharacterized protein</fullName>
    </submittedName>
</protein>
<organism evidence="2">
    <name type="scientific">Oryza barthii</name>
    <dbReference type="NCBI Taxonomy" id="65489"/>
    <lineage>
        <taxon>Eukaryota</taxon>
        <taxon>Viridiplantae</taxon>
        <taxon>Streptophyta</taxon>
        <taxon>Embryophyta</taxon>
        <taxon>Tracheophyta</taxon>
        <taxon>Spermatophyta</taxon>
        <taxon>Magnoliopsida</taxon>
        <taxon>Liliopsida</taxon>
        <taxon>Poales</taxon>
        <taxon>Poaceae</taxon>
        <taxon>BOP clade</taxon>
        <taxon>Oryzoideae</taxon>
        <taxon>Oryzeae</taxon>
        <taxon>Oryzinae</taxon>
        <taxon>Oryza</taxon>
    </lineage>
</organism>
<dbReference type="Gramene" id="OBART04G02020.1">
    <property type="protein sequence ID" value="OBART04G02020.1"/>
    <property type="gene ID" value="OBART04G02020"/>
</dbReference>
<evidence type="ECO:0000313" key="2">
    <source>
        <dbReference type="EnsemblPlants" id="OBART04G02020.1"/>
    </source>
</evidence>
<proteinExistence type="predicted"/>
<feature type="region of interest" description="Disordered" evidence="1">
    <location>
        <begin position="142"/>
        <end position="172"/>
    </location>
</feature>
<feature type="compositionally biased region" description="Basic residues" evidence="1">
    <location>
        <begin position="161"/>
        <end position="172"/>
    </location>
</feature>
<reference evidence="2" key="1">
    <citation type="journal article" date="2009" name="Rice">
        <title>De Novo Next Generation Sequencing of Plant Genomes.</title>
        <authorList>
            <person name="Rounsley S."/>
            <person name="Marri P.R."/>
            <person name="Yu Y."/>
            <person name="He R."/>
            <person name="Sisneros N."/>
            <person name="Goicoechea J.L."/>
            <person name="Lee S.J."/>
            <person name="Angelova A."/>
            <person name="Kudrna D."/>
            <person name="Luo M."/>
            <person name="Affourtit J."/>
            <person name="Desany B."/>
            <person name="Knight J."/>
            <person name="Niazi F."/>
            <person name="Egholm M."/>
            <person name="Wing R.A."/>
        </authorList>
    </citation>
    <scope>NUCLEOTIDE SEQUENCE [LARGE SCALE GENOMIC DNA]</scope>
    <source>
        <strain evidence="2">cv. IRGC 105608</strain>
    </source>
</reference>
<keyword evidence="3" id="KW-1185">Reference proteome</keyword>
<dbReference type="HOGENOM" id="CLU_1557645_0_0_1"/>
<dbReference type="Proteomes" id="UP000026960">
    <property type="component" value="Chromosome 4"/>
</dbReference>
<dbReference type="PaxDb" id="65489-OBART04G02020.1"/>
<name>A0A0D3FSD6_9ORYZ</name>
<dbReference type="EnsemblPlants" id="OBART04G02020.1">
    <property type="protein sequence ID" value="OBART04G02020.1"/>
    <property type="gene ID" value="OBART04G02020"/>
</dbReference>
<evidence type="ECO:0000256" key="1">
    <source>
        <dbReference type="SAM" id="MobiDB-lite"/>
    </source>
</evidence>
<sequence length="172" mass="18678">MAWFGLPNPDMELVPRNMPLPEIDPLHNPPPSCVGTAAPLAAVWHHECTIRGKQLGRKRRPEGYLILTVWQPRSGTIAVSWTMTGSKVDLLSSSAPSCGVGCKACLWIVLGSWFVHGACRLLFQFQARPKSDSCAAPREVEWGTGNEGVTKGVASGGAWDKKRKKRSSGSQL</sequence>